<name>A0A7J6G2A2_CANSA</name>
<dbReference type="EMBL" id="JAATIQ010000156">
    <property type="protein sequence ID" value="KAF4376159.1"/>
    <property type="molecule type" value="Genomic_DNA"/>
</dbReference>
<keyword evidence="6 9" id="KW-0804">Transcription</keyword>
<feature type="compositionally biased region" description="Polar residues" evidence="10">
    <location>
        <begin position="105"/>
        <end position="115"/>
    </location>
</feature>
<evidence type="ECO:0000256" key="2">
    <source>
        <dbReference type="ARBA" id="ARBA00022771"/>
    </source>
</evidence>
<keyword evidence="2 8" id="KW-0863">Zinc-finger</keyword>
<keyword evidence="3 9" id="KW-0862">Zinc</keyword>
<keyword evidence="1 9" id="KW-0479">Metal-binding</keyword>
<dbReference type="GO" id="GO:0003677">
    <property type="term" value="F:DNA binding"/>
    <property type="evidence" value="ECO:0007669"/>
    <property type="project" value="UniProtKB-UniRule"/>
</dbReference>
<feature type="region of interest" description="Disordered" evidence="10">
    <location>
        <begin position="264"/>
        <end position="309"/>
    </location>
</feature>
<evidence type="ECO:0000256" key="6">
    <source>
        <dbReference type="ARBA" id="ARBA00023163"/>
    </source>
</evidence>
<accession>A0A7J6G2A2</accession>
<evidence type="ECO:0000256" key="5">
    <source>
        <dbReference type="ARBA" id="ARBA00023125"/>
    </source>
</evidence>
<evidence type="ECO:0000256" key="3">
    <source>
        <dbReference type="ARBA" id="ARBA00022833"/>
    </source>
</evidence>
<comment type="caution">
    <text evidence="12">The sequence shown here is derived from an EMBL/GenBank/DDBJ whole genome shotgun (WGS) entry which is preliminary data.</text>
</comment>
<dbReference type="AlphaFoldDB" id="A0A7J6G2A2"/>
<feature type="compositionally biased region" description="Low complexity" evidence="10">
    <location>
        <begin position="116"/>
        <end position="127"/>
    </location>
</feature>
<feature type="compositionally biased region" description="Polar residues" evidence="10">
    <location>
        <begin position="287"/>
        <end position="297"/>
    </location>
</feature>
<keyword evidence="5 8" id="KW-0238">DNA-binding</keyword>
<keyword evidence="4 9" id="KW-0805">Transcription regulation</keyword>
<protein>
    <recommendedName>
        <fullName evidence="9">Dof zinc finger protein</fullName>
    </recommendedName>
</protein>
<gene>
    <name evidence="12" type="ORF">G4B88_004963</name>
</gene>
<feature type="compositionally biased region" description="Basic residues" evidence="10">
    <location>
        <begin position="270"/>
        <end position="286"/>
    </location>
</feature>
<dbReference type="GO" id="GO:0005634">
    <property type="term" value="C:nucleus"/>
    <property type="evidence" value="ECO:0007669"/>
    <property type="project" value="UniProtKB-SubCell"/>
</dbReference>
<evidence type="ECO:0000256" key="4">
    <source>
        <dbReference type="ARBA" id="ARBA00023015"/>
    </source>
</evidence>
<proteinExistence type="predicted"/>
<feature type="compositionally biased region" description="Basic residues" evidence="10">
    <location>
        <begin position="88"/>
        <end position="104"/>
    </location>
</feature>
<reference evidence="12 13" key="1">
    <citation type="journal article" date="2020" name="bioRxiv">
        <title>Sequence and annotation of 42 cannabis genomes reveals extensive copy number variation in cannabinoid synthesis and pathogen resistance genes.</title>
        <authorList>
            <person name="Mckernan K.J."/>
            <person name="Helbert Y."/>
            <person name="Kane L.T."/>
            <person name="Ebling H."/>
            <person name="Zhang L."/>
            <person name="Liu B."/>
            <person name="Eaton Z."/>
            <person name="Mclaughlin S."/>
            <person name="Kingan S."/>
            <person name="Baybayan P."/>
            <person name="Concepcion G."/>
            <person name="Jordan M."/>
            <person name="Riva A."/>
            <person name="Barbazuk W."/>
            <person name="Harkins T."/>
        </authorList>
    </citation>
    <scope>NUCLEOTIDE SEQUENCE [LARGE SCALE GENOMIC DNA]</scope>
    <source>
        <strain evidence="13">cv. Jamaican Lion 4</strain>
        <tissue evidence="12">Leaf</tissue>
    </source>
</reference>
<evidence type="ECO:0000256" key="7">
    <source>
        <dbReference type="ARBA" id="ARBA00023242"/>
    </source>
</evidence>
<dbReference type="PROSITE" id="PS01361">
    <property type="entry name" value="ZF_DOF_1"/>
    <property type="match status" value="1"/>
</dbReference>
<feature type="domain" description="Dof-type" evidence="11">
    <location>
        <begin position="220"/>
        <end position="274"/>
    </location>
</feature>
<dbReference type="Pfam" id="PF02701">
    <property type="entry name" value="Zn_ribbon_Dof"/>
    <property type="match status" value="2"/>
</dbReference>
<dbReference type="GO" id="GO:0003700">
    <property type="term" value="F:DNA-binding transcription factor activity"/>
    <property type="evidence" value="ECO:0007669"/>
    <property type="project" value="UniProtKB-UniRule"/>
</dbReference>
<keyword evidence="13" id="KW-1185">Reference proteome</keyword>
<evidence type="ECO:0000259" key="11">
    <source>
        <dbReference type="PROSITE" id="PS50884"/>
    </source>
</evidence>
<feature type="region of interest" description="Disordered" evidence="10">
    <location>
        <begin position="82"/>
        <end position="127"/>
    </location>
</feature>
<dbReference type="PANTHER" id="PTHR31992">
    <property type="entry name" value="DOF ZINC FINGER PROTEIN DOF1.4-RELATED"/>
    <property type="match status" value="1"/>
</dbReference>
<evidence type="ECO:0000256" key="8">
    <source>
        <dbReference type="PROSITE-ProRule" id="PRU00071"/>
    </source>
</evidence>
<dbReference type="InterPro" id="IPR003851">
    <property type="entry name" value="Znf_Dof"/>
</dbReference>
<dbReference type="GO" id="GO:0008270">
    <property type="term" value="F:zinc ion binding"/>
    <property type="evidence" value="ECO:0007669"/>
    <property type="project" value="UniProtKB-KW"/>
</dbReference>
<feature type="domain" description="Dof-type" evidence="11">
    <location>
        <begin position="38"/>
        <end position="92"/>
    </location>
</feature>
<dbReference type="Proteomes" id="UP000583929">
    <property type="component" value="Unassembled WGS sequence"/>
</dbReference>
<comment type="subcellular location">
    <subcellularLocation>
        <location evidence="8 9">Nucleus</location>
    </subcellularLocation>
</comment>
<dbReference type="PROSITE" id="PS50884">
    <property type="entry name" value="ZF_DOF_2"/>
    <property type="match status" value="2"/>
</dbReference>
<organism evidence="12 13">
    <name type="scientific">Cannabis sativa</name>
    <name type="common">Hemp</name>
    <name type="synonym">Marijuana</name>
    <dbReference type="NCBI Taxonomy" id="3483"/>
    <lineage>
        <taxon>Eukaryota</taxon>
        <taxon>Viridiplantae</taxon>
        <taxon>Streptophyta</taxon>
        <taxon>Embryophyta</taxon>
        <taxon>Tracheophyta</taxon>
        <taxon>Spermatophyta</taxon>
        <taxon>Magnoliopsida</taxon>
        <taxon>eudicotyledons</taxon>
        <taxon>Gunneridae</taxon>
        <taxon>Pentapetalae</taxon>
        <taxon>rosids</taxon>
        <taxon>fabids</taxon>
        <taxon>Rosales</taxon>
        <taxon>Cannabaceae</taxon>
        <taxon>Cannabis</taxon>
    </lineage>
</organism>
<evidence type="ECO:0000313" key="13">
    <source>
        <dbReference type="Proteomes" id="UP000583929"/>
    </source>
</evidence>
<dbReference type="InterPro" id="IPR045174">
    <property type="entry name" value="Dof"/>
</dbReference>
<evidence type="ECO:0000313" key="12">
    <source>
        <dbReference type="EMBL" id="KAF4376159.1"/>
    </source>
</evidence>
<dbReference type="PANTHER" id="PTHR31992:SF316">
    <property type="entry name" value="DOF ZINC FINGER PROTEIN DOF1.2"/>
    <property type="match status" value="1"/>
</dbReference>
<comment type="function">
    <text evidence="9">Transcription factor that binds specifically to a 5'-AA[AG]G-3' consensus core sequence.</text>
</comment>
<feature type="compositionally biased region" description="Low complexity" evidence="10">
    <location>
        <begin position="298"/>
        <end position="309"/>
    </location>
</feature>
<sequence length="468" mass="51764">MMFTIADMDQNNQMFLQFPSTLTDEIDKRWKPSIEIAPNYPRCASSNTKFCYYNNYSLSRPRYFCKGCRRYWTKGGSLRNVPVGGGYRKNRHSKSSNKINHGRKSNNYSPDSTELSESSNGDSSSGSGSNIDLAAVFANFLNQNPESSSNKAAAAVHSSISSNNCNPRKEGSSSSIITDQTLQIQQCLVLEETELMFHQFPTTLTDQIDKRWKPSIEIAPNCPRCASSNTKFCYYNNYSLSQPRYFCKGCRRYWTKGGSLRNVPVGGGYRKNRRSKSSNKINHGRKSNNYSPDSTELSESSNGDSSSGSGSDIDLAAVFANFLNQNPESSSNKAAAAVHSSISSNNCNPRKVGSSSSIITDQTLQIQQCLVLEETELVEELLLDPECNQFGFQNLVGNDEDVQVNGEDIFWSNSTAAAAAAAVAAAETMPSYNNNNNIQELESFPSTNLVNDIWNSFDFSGFEIFSRS</sequence>
<keyword evidence="7 8" id="KW-0539">Nucleus</keyword>
<evidence type="ECO:0000256" key="1">
    <source>
        <dbReference type="ARBA" id="ARBA00022723"/>
    </source>
</evidence>
<evidence type="ECO:0000256" key="10">
    <source>
        <dbReference type="SAM" id="MobiDB-lite"/>
    </source>
</evidence>
<evidence type="ECO:0000256" key="9">
    <source>
        <dbReference type="RuleBase" id="RU369094"/>
    </source>
</evidence>